<name>A0A5A7RJ53_STRAF</name>
<feature type="non-terminal residue" evidence="1">
    <location>
        <position position="101"/>
    </location>
</feature>
<gene>
    <name evidence="1" type="ORF">STAS_35063</name>
</gene>
<reference evidence="2" key="1">
    <citation type="journal article" date="2019" name="Curr. Biol.">
        <title>Genome Sequence of Striga asiatica Provides Insight into the Evolution of Plant Parasitism.</title>
        <authorList>
            <person name="Yoshida S."/>
            <person name="Kim S."/>
            <person name="Wafula E.K."/>
            <person name="Tanskanen J."/>
            <person name="Kim Y.M."/>
            <person name="Honaas L."/>
            <person name="Yang Z."/>
            <person name="Spallek T."/>
            <person name="Conn C.E."/>
            <person name="Ichihashi Y."/>
            <person name="Cheong K."/>
            <person name="Cui S."/>
            <person name="Der J.P."/>
            <person name="Gundlach H."/>
            <person name="Jiao Y."/>
            <person name="Hori C."/>
            <person name="Ishida J.K."/>
            <person name="Kasahara H."/>
            <person name="Kiba T."/>
            <person name="Kim M.S."/>
            <person name="Koo N."/>
            <person name="Laohavisit A."/>
            <person name="Lee Y.H."/>
            <person name="Lumba S."/>
            <person name="McCourt P."/>
            <person name="Mortimer J.C."/>
            <person name="Mutuku J.M."/>
            <person name="Nomura T."/>
            <person name="Sasaki-Sekimoto Y."/>
            <person name="Seto Y."/>
            <person name="Wang Y."/>
            <person name="Wakatake T."/>
            <person name="Sakakibara H."/>
            <person name="Demura T."/>
            <person name="Yamaguchi S."/>
            <person name="Yoneyama K."/>
            <person name="Manabe R.I."/>
            <person name="Nelson D.C."/>
            <person name="Schulman A.H."/>
            <person name="Timko M.P."/>
            <person name="dePamphilis C.W."/>
            <person name="Choi D."/>
            <person name="Shirasu K."/>
        </authorList>
    </citation>
    <scope>NUCLEOTIDE SEQUENCE [LARGE SCALE GENOMIC DNA]</scope>
    <source>
        <strain evidence="2">cv. UVA1</strain>
    </source>
</reference>
<evidence type="ECO:0000313" key="1">
    <source>
        <dbReference type="EMBL" id="GER57263.1"/>
    </source>
</evidence>
<dbReference type="Proteomes" id="UP000325081">
    <property type="component" value="Unassembled WGS sequence"/>
</dbReference>
<comment type="caution">
    <text evidence="1">The sequence shown here is derived from an EMBL/GenBank/DDBJ whole genome shotgun (WGS) entry which is preliminary data.</text>
</comment>
<dbReference type="EMBL" id="BKCP01013181">
    <property type="protein sequence ID" value="GER57263.1"/>
    <property type="molecule type" value="Genomic_DNA"/>
</dbReference>
<sequence length="101" mass="11466">GDKERIVRVSELIKSGNREWDQEAILQTFNPVDAALILTIPLKSTPQPDKLIWHWGKKGCLRKFSELQWTSVTCFLHNAAAVKMLNKSMAIHHSCLQLVGE</sequence>
<keyword evidence="2" id="KW-1185">Reference proteome</keyword>
<protein>
    <submittedName>
        <fullName evidence="1">Ribonuclease H-like superfamily protein</fullName>
    </submittedName>
</protein>
<organism evidence="1 2">
    <name type="scientific">Striga asiatica</name>
    <name type="common">Asiatic witchweed</name>
    <name type="synonym">Buchnera asiatica</name>
    <dbReference type="NCBI Taxonomy" id="4170"/>
    <lineage>
        <taxon>Eukaryota</taxon>
        <taxon>Viridiplantae</taxon>
        <taxon>Streptophyta</taxon>
        <taxon>Embryophyta</taxon>
        <taxon>Tracheophyta</taxon>
        <taxon>Spermatophyta</taxon>
        <taxon>Magnoliopsida</taxon>
        <taxon>eudicotyledons</taxon>
        <taxon>Gunneridae</taxon>
        <taxon>Pentapetalae</taxon>
        <taxon>asterids</taxon>
        <taxon>lamiids</taxon>
        <taxon>Lamiales</taxon>
        <taxon>Orobanchaceae</taxon>
        <taxon>Buchnereae</taxon>
        <taxon>Striga</taxon>
    </lineage>
</organism>
<dbReference type="AlphaFoldDB" id="A0A5A7RJ53"/>
<feature type="non-terminal residue" evidence="1">
    <location>
        <position position="1"/>
    </location>
</feature>
<proteinExistence type="predicted"/>
<dbReference type="OrthoDB" id="1752196at2759"/>
<accession>A0A5A7RJ53</accession>
<evidence type="ECO:0000313" key="2">
    <source>
        <dbReference type="Proteomes" id="UP000325081"/>
    </source>
</evidence>